<reference evidence="1 2" key="1">
    <citation type="submission" date="2021-02" db="EMBL/GenBank/DDBJ databases">
        <title>FDA dAtabase for Regulatory Grade micrObial Sequences (FDA-ARGOS): Supporting development and validation of Infectious Disease Dx tests.</title>
        <authorList>
            <person name="Carlson P."/>
            <person name="Fischbach M."/>
            <person name="Hastie J."/>
            <person name="Bilen M."/>
            <person name="Cheng A."/>
            <person name="Tallon L."/>
            <person name="Sadzewicz L."/>
            <person name="Zhao X."/>
            <person name="Boylan J."/>
            <person name="Ott S."/>
            <person name="Bowen H."/>
            <person name="Vavikolanu K."/>
            <person name="Mehta A."/>
            <person name="Aluvathingal J."/>
            <person name="Nadendla S."/>
            <person name="Yan Y."/>
            <person name="Sichtig H."/>
        </authorList>
    </citation>
    <scope>NUCLEOTIDE SEQUENCE [LARGE SCALE GENOMIC DNA]</scope>
    <source>
        <strain evidence="1 2">FDAARGOS_1229</strain>
    </source>
</reference>
<evidence type="ECO:0000313" key="2">
    <source>
        <dbReference type="Proteomes" id="UP000654720"/>
    </source>
</evidence>
<organism evidence="1 2">
    <name type="scientific">Butyricimonas virosa</name>
    <dbReference type="NCBI Taxonomy" id="544645"/>
    <lineage>
        <taxon>Bacteria</taxon>
        <taxon>Pseudomonadati</taxon>
        <taxon>Bacteroidota</taxon>
        <taxon>Bacteroidia</taxon>
        <taxon>Bacteroidales</taxon>
        <taxon>Odoribacteraceae</taxon>
        <taxon>Butyricimonas</taxon>
    </lineage>
</organism>
<evidence type="ECO:0000313" key="1">
    <source>
        <dbReference type="EMBL" id="QRO50690.1"/>
    </source>
</evidence>
<keyword evidence="2" id="KW-1185">Reference proteome</keyword>
<name>A0ABX7H6L1_9BACT</name>
<dbReference type="RefSeq" id="WP_034502901.1">
    <property type="nucleotide sequence ID" value="NZ_CP069450.1"/>
</dbReference>
<sequence length="129" mass="15299">MFWNKIFSWFRDMSERNKLLREWNEEARTSYIQGLVPVLLEANISKGDSRYKHSFSRLLFSGFRIQIKGTHSLTKEEILDIGRTILHNQNLVRKMILLGWDTLEILDVVHQRGVKWAFKDFANIGMMLN</sequence>
<proteinExistence type="predicted"/>
<dbReference type="GeneID" id="93096482"/>
<gene>
    <name evidence="1" type="ORF">I6J59_03405</name>
</gene>
<accession>A0ABX7H6L1</accession>
<protein>
    <submittedName>
        <fullName evidence="1">Uncharacterized protein</fullName>
    </submittedName>
</protein>
<dbReference type="Proteomes" id="UP000654720">
    <property type="component" value="Chromosome"/>
</dbReference>
<dbReference type="EMBL" id="CP069450">
    <property type="protein sequence ID" value="QRO50690.1"/>
    <property type="molecule type" value="Genomic_DNA"/>
</dbReference>